<dbReference type="KEGG" id="scad:DN051_41245"/>
<dbReference type="GO" id="GO:0005975">
    <property type="term" value="P:carbohydrate metabolic process"/>
    <property type="evidence" value="ECO:0007669"/>
    <property type="project" value="UniProtKB-ARBA"/>
</dbReference>
<dbReference type="Gene3D" id="2.60.40.10">
    <property type="entry name" value="Immunoglobulins"/>
    <property type="match status" value="1"/>
</dbReference>
<dbReference type="InterPro" id="IPR008979">
    <property type="entry name" value="Galactose-bd-like_sf"/>
</dbReference>
<proteinExistence type="predicted"/>
<organism evidence="3 4">
    <name type="scientific">Streptomyces cadmiisoli</name>
    <dbReference type="NCBI Taxonomy" id="2184053"/>
    <lineage>
        <taxon>Bacteria</taxon>
        <taxon>Bacillati</taxon>
        <taxon>Actinomycetota</taxon>
        <taxon>Actinomycetes</taxon>
        <taxon>Kitasatosporales</taxon>
        <taxon>Streptomycetaceae</taxon>
        <taxon>Streptomyces</taxon>
        <taxon>Streptomyces aurantiacus group</taxon>
    </lineage>
</organism>
<sequence length="865" mass="90671">MPRDCTSKSQEVSLKSRRFLARSRALRRSHLHIALGAGSLLVGLTTLFGVGIASPAAADRTAQSRSAPPPFEQQRAMTSPHHPAVPASAMEPSAPVLDRTGWTASASSEETGGENGRAANVLDGNNATFWHSKWSGTATRPPHTITLDMHRTAVVSALVYQPRTGNANGRIGEYSISVSKDGQDWGSPVASGTLADDVGAKTLGFAPQGARFVRLTAQTEAGGRGPWAAAAELNLLGDPGSPEATVDLARTGWTATASSEETGGENGRAANVLDGDPDTFWHSRWSGTAAPLPHSITVDMKRTADVSALSYQPRRDRANGRAGSYTVTTSTDGTTFGEPVAKGTWKDDETVKTATFTRTEKARYVRLTVTTEAGGRGPWTSAGEIRLSGPADPAVHGSWGRIIGFPLVPVATAVLPGDKMLAWSAYAVDNFGGSNGFTQTAILDLKTGKVTQRRVDNTGHDMFCPGIAMLADGRVLVTGGSNAEKASIYDPATDEWTETTDMNIPRGYQAMTLLSTGDAFVLGGSWSGGEGGKDGEVWSPDTETWRKLPGVPADRAMTADPDSPYRADNHMWLHATSGGKVLQVGPSKQMNWITTTGDGSLTSAGNRADSGDAMNGNAVPYDVGKLLTLGGAPAYEKSDATRRAYTVSVSGDKVEAARTGDMEQARGFSNSVVLPDGKVAVFGGQSHVVPFSDATAVMTPELWDPATGEFTPLATMAVPRNYHSVANLLPDGRIFSGGGGLCGGCDTNHPDGAVFTPPYLLDEDGSPKPRPAITGGVPPRSAPGSTLTVTTDKPVKSFVLMRAAAATHSTDNDQRRVPLESTATGDGTYRVTVPSDPGVVLPGNYMLFALDADGVPSESRFLTVS</sequence>
<dbReference type="InterPro" id="IPR037293">
    <property type="entry name" value="Gal_Oxidase_central_sf"/>
</dbReference>
<keyword evidence="3" id="KW-0614">Plasmid</keyword>
<dbReference type="AlphaFoldDB" id="A0A2Z4JD53"/>
<dbReference type="SUPFAM" id="SSF81296">
    <property type="entry name" value="E set domains"/>
    <property type="match status" value="1"/>
</dbReference>
<reference evidence="4" key="1">
    <citation type="submission" date="2018-06" db="EMBL/GenBank/DDBJ databases">
        <authorList>
            <person name="Li K."/>
        </authorList>
    </citation>
    <scope>NUCLEOTIDE SEQUENCE [LARGE SCALE GENOMIC DNA]</scope>
    <source>
        <strain evidence="4">ZFG47</strain>
        <plasmid evidence="4">unnamed1</plasmid>
    </source>
</reference>
<dbReference type="PANTHER" id="PTHR32208:SF68">
    <property type="entry name" value="GALACTOSE OXIDASE"/>
    <property type="match status" value="1"/>
</dbReference>
<dbReference type="PROSITE" id="PS50022">
    <property type="entry name" value="FA58C_3"/>
    <property type="match status" value="2"/>
</dbReference>
<feature type="region of interest" description="Disordered" evidence="1">
    <location>
        <begin position="766"/>
        <end position="789"/>
    </location>
</feature>
<evidence type="ECO:0000313" key="4">
    <source>
        <dbReference type="Proteomes" id="UP000249616"/>
    </source>
</evidence>
<evidence type="ECO:0000256" key="1">
    <source>
        <dbReference type="SAM" id="MobiDB-lite"/>
    </source>
</evidence>
<keyword evidence="4" id="KW-1185">Reference proteome</keyword>
<feature type="compositionally biased region" description="Low complexity" evidence="1">
    <location>
        <begin position="326"/>
        <end position="335"/>
    </location>
</feature>
<dbReference type="InterPro" id="IPR011043">
    <property type="entry name" value="Gal_Oxase/kelch_b-propeller"/>
</dbReference>
<feature type="region of interest" description="Disordered" evidence="1">
    <location>
        <begin position="58"/>
        <end position="93"/>
    </location>
</feature>
<dbReference type="InterPro" id="IPR015202">
    <property type="entry name" value="GO-like_E_set"/>
</dbReference>
<protein>
    <submittedName>
        <fullName evidence="3">Arabinogalactan endo-1,4-beta-galactosidase</fullName>
    </submittedName>
</protein>
<feature type="region of interest" description="Disordered" evidence="1">
    <location>
        <begin position="314"/>
        <end position="341"/>
    </location>
</feature>
<dbReference type="CDD" id="cd02851">
    <property type="entry name" value="E_set_GO_C"/>
    <property type="match status" value="1"/>
</dbReference>
<dbReference type="Pfam" id="PF00754">
    <property type="entry name" value="F5_F8_type_C"/>
    <property type="match status" value="2"/>
</dbReference>
<dbReference type="SUPFAM" id="SSF50965">
    <property type="entry name" value="Galactose oxidase, central domain"/>
    <property type="match status" value="1"/>
</dbReference>
<geneLocation type="plasmid" evidence="3 4">
    <name>unnamed1</name>
</geneLocation>
<dbReference type="Gene3D" id="2.130.10.80">
    <property type="entry name" value="Galactose oxidase/kelch, beta-propeller"/>
    <property type="match status" value="1"/>
</dbReference>
<dbReference type="SMART" id="SM00612">
    <property type="entry name" value="Kelch"/>
    <property type="match status" value="2"/>
</dbReference>
<dbReference type="Gene3D" id="2.60.120.260">
    <property type="entry name" value="Galactose-binding domain-like"/>
    <property type="match status" value="2"/>
</dbReference>
<dbReference type="PANTHER" id="PTHR32208">
    <property type="entry name" value="SECRETED PROTEIN-RELATED"/>
    <property type="match status" value="1"/>
</dbReference>
<dbReference type="Proteomes" id="UP000249616">
    <property type="component" value="Plasmid unnamed1"/>
</dbReference>
<name>A0A2Z4JD53_9ACTN</name>
<dbReference type="InterPro" id="IPR000421">
    <property type="entry name" value="FA58C"/>
</dbReference>
<evidence type="ECO:0000313" key="3">
    <source>
        <dbReference type="EMBL" id="AWW43059.1"/>
    </source>
</evidence>
<dbReference type="EMBL" id="CP030074">
    <property type="protein sequence ID" value="AWW43059.1"/>
    <property type="molecule type" value="Genomic_DNA"/>
</dbReference>
<dbReference type="InterPro" id="IPR014756">
    <property type="entry name" value="Ig_E-set"/>
</dbReference>
<gene>
    <name evidence="3" type="ORF">DN051_41245</name>
</gene>
<feature type="domain" description="F5/8 type C" evidence="2">
    <location>
        <begin position="84"/>
        <end position="238"/>
    </location>
</feature>
<accession>A0A2Z4JD53</accession>
<dbReference type="InterPro" id="IPR006652">
    <property type="entry name" value="Kelch_1"/>
</dbReference>
<dbReference type="InterPro" id="IPR013783">
    <property type="entry name" value="Ig-like_fold"/>
</dbReference>
<feature type="domain" description="F5/8 type C" evidence="2">
    <location>
        <begin position="241"/>
        <end position="390"/>
    </location>
</feature>
<dbReference type="Pfam" id="PF09118">
    <property type="entry name" value="GO-like_E_set"/>
    <property type="match status" value="1"/>
</dbReference>
<dbReference type="SUPFAM" id="SSF49785">
    <property type="entry name" value="Galactose-binding domain-like"/>
    <property type="match status" value="2"/>
</dbReference>
<evidence type="ECO:0000259" key="2">
    <source>
        <dbReference type="PROSITE" id="PS50022"/>
    </source>
</evidence>